<evidence type="ECO:0000256" key="4">
    <source>
        <dbReference type="ARBA" id="ARBA00022605"/>
    </source>
</evidence>
<comment type="similarity">
    <text evidence="3 12">Belongs to the methylenetetrahydrofolate reductase family.</text>
</comment>
<keyword evidence="7 12" id="KW-0560">Oxidoreductase</keyword>
<evidence type="ECO:0000256" key="7">
    <source>
        <dbReference type="ARBA" id="ARBA00023002"/>
    </source>
</evidence>
<evidence type="ECO:0000313" key="13">
    <source>
        <dbReference type="EMBL" id="QFU77596.1"/>
    </source>
</evidence>
<dbReference type="PANTHER" id="PTHR45754">
    <property type="entry name" value="METHYLENETETRAHYDROFOLATE REDUCTASE"/>
    <property type="match status" value="1"/>
</dbReference>
<dbReference type="GO" id="GO:0009086">
    <property type="term" value="P:methionine biosynthetic process"/>
    <property type="evidence" value="ECO:0007669"/>
    <property type="project" value="UniProtKB-KW"/>
</dbReference>
<dbReference type="EC" id="1.5.1.54" evidence="12"/>
<comment type="cofactor">
    <cofactor evidence="1 12">
        <name>FAD</name>
        <dbReference type="ChEBI" id="CHEBI:57692"/>
    </cofactor>
</comment>
<gene>
    <name evidence="13" type="primary">metF</name>
    <name evidence="13" type="ORF">EY643_19030</name>
</gene>
<evidence type="ECO:0000256" key="1">
    <source>
        <dbReference type="ARBA" id="ARBA00001974"/>
    </source>
</evidence>
<evidence type="ECO:0000256" key="2">
    <source>
        <dbReference type="ARBA" id="ARBA00004777"/>
    </source>
</evidence>
<dbReference type="Gene3D" id="3.20.20.220">
    <property type="match status" value="1"/>
</dbReference>
<name>A0A5P9NQ31_9GAMM</name>
<dbReference type="SUPFAM" id="SSF51730">
    <property type="entry name" value="FAD-linked oxidoreductase"/>
    <property type="match status" value="1"/>
</dbReference>
<evidence type="ECO:0000256" key="8">
    <source>
        <dbReference type="ARBA" id="ARBA00023027"/>
    </source>
</evidence>
<dbReference type="UniPathway" id="UPA00193"/>
<reference evidence="13 14" key="1">
    <citation type="submission" date="2019-02" db="EMBL/GenBank/DDBJ databases">
        <authorList>
            <person name="Li S.-H."/>
        </authorList>
    </citation>
    <scope>NUCLEOTIDE SEQUENCE [LARGE SCALE GENOMIC DNA]</scope>
    <source>
        <strain evidence="13 14">IMCC14385</strain>
    </source>
</reference>
<dbReference type="NCBIfam" id="TIGR00676">
    <property type="entry name" value="fadh2"/>
    <property type="match status" value="1"/>
</dbReference>
<keyword evidence="6 12" id="KW-0274">FAD</keyword>
<accession>A0A5P9NQ31</accession>
<evidence type="ECO:0000256" key="5">
    <source>
        <dbReference type="ARBA" id="ARBA00022630"/>
    </source>
</evidence>
<keyword evidence="14" id="KW-1185">Reference proteome</keyword>
<dbReference type="GO" id="GO:0071949">
    <property type="term" value="F:FAD binding"/>
    <property type="evidence" value="ECO:0007669"/>
    <property type="project" value="TreeGrafter"/>
</dbReference>
<evidence type="ECO:0000256" key="9">
    <source>
        <dbReference type="ARBA" id="ARBA00023167"/>
    </source>
</evidence>
<dbReference type="InterPro" id="IPR003171">
    <property type="entry name" value="Mehydrof_redctse-like"/>
</dbReference>
<keyword evidence="9" id="KW-0486">Methionine biosynthesis</keyword>
<dbReference type="PANTHER" id="PTHR45754:SF3">
    <property type="entry name" value="METHYLENETETRAHYDROFOLATE REDUCTASE (NADPH)"/>
    <property type="match status" value="1"/>
</dbReference>
<sequence>MAKPRISFEYFPPKTDTGKDKLLSETTPALNELNPEFFSVTYGAGGTTRDTTLGVVSTMREAGIDVAPHISFGGDDEDTMAELLQTYKERGIKRLVALRGDMPSGMGAAMQLVYANELVEFVRDKTGDHFNIEVAAYPEIHPESKNYDSDVQFLKKKLDAGANSAITQYFYNVEAYFYYLDQCMAAGIDKPIYAGIMPITNYQNLARFSRNCGAEIPRWICQKMEGYGDDQESIRQFGLEVVTQLCQTLMDSGCPGIHFYTMNQVEPTRAIYNSLGL</sequence>
<dbReference type="Proteomes" id="UP000326287">
    <property type="component" value="Chromosome"/>
</dbReference>
<dbReference type="CDD" id="cd00537">
    <property type="entry name" value="MTHFR"/>
    <property type="match status" value="1"/>
</dbReference>
<keyword evidence="8" id="KW-0520">NAD</keyword>
<dbReference type="AlphaFoldDB" id="A0A5P9NQ31"/>
<dbReference type="InterPro" id="IPR029041">
    <property type="entry name" value="FAD-linked_oxidoreductase-like"/>
</dbReference>
<dbReference type="Pfam" id="PF02219">
    <property type="entry name" value="MTHFR"/>
    <property type="match status" value="1"/>
</dbReference>
<keyword evidence="5 12" id="KW-0285">Flavoprotein</keyword>
<comment type="pathway">
    <text evidence="2 12">One-carbon metabolism; tetrahydrofolate interconversion.</text>
</comment>
<proteinExistence type="inferred from homology"/>
<evidence type="ECO:0000256" key="11">
    <source>
        <dbReference type="ARBA" id="ARBA00048628"/>
    </source>
</evidence>
<comment type="pathway">
    <text evidence="10">Amino-acid biosynthesis; L-methionine biosynthesis via de novo pathway.</text>
</comment>
<evidence type="ECO:0000256" key="12">
    <source>
        <dbReference type="RuleBase" id="RU003862"/>
    </source>
</evidence>
<dbReference type="KEGG" id="halc:EY643_19030"/>
<dbReference type="GO" id="GO:0106312">
    <property type="term" value="F:methylenetetrahydrofolate reductase (NADH) activity"/>
    <property type="evidence" value="ECO:0007669"/>
    <property type="project" value="UniProtKB-EC"/>
</dbReference>
<keyword evidence="4" id="KW-0028">Amino-acid biosynthesis</keyword>
<dbReference type="InterPro" id="IPR004620">
    <property type="entry name" value="MTHF_reductase_bac"/>
</dbReference>
<evidence type="ECO:0000256" key="3">
    <source>
        <dbReference type="ARBA" id="ARBA00006743"/>
    </source>
</evidence>
<evidence type="ECO:0000256" key="6">
    <source>
        <dbReference type="ARBA" id="ARBA00022827"/>
    </source>
</evidence>
<dbReference type="EMBL" id="CP036422">
    <property type="protein sequence ID" value="QFU77596.1"/>
    <property type="molecule type" value="Genomic_DNA"/>
</dbReference>
<evidence type="ECO:0000256" key="10">
    <source>
        <dbReference type="ARBA" id="ARBA00034478"/>
    </source>
</evidence>
<comment type="catalytic activity">
    <reaction evidence="11">
        <text>(6S)-5-methyl-5,6,7,8-tetrahydrofolate + NAD(+) = (6R)-5,10-methylene-5,6,7,8-tetrahydrofolate + NADH + H(+)</text>
        <dbReference type="Rhea" id="RHEA:19821"/>
        <dbReference type="ChEBI" id="CHEBI:15378"/>
        <dbReference type="ChEBI" id="CHEBI:15636"/>
        <dbReference type="ChEBI" id="CHEBI:18608"/>
        <dbReference type="ChEBI" id="CHEBI:57540"/>
        <dbReference type="ChEBI" id="CHEBI:57945"/>
        <dbReference type="EC" id="1.5.1.54"/>
    </reaction>
    <physiologicalReaction direction="right-to-left" evidence="11">
        <dbReference type="Rhea" id="RHEA:19823"/>
    </physiologicalReaction>
</comment>
<dbReference type="RefSeq" id="WP_153240743.1">
    <property type="nucleotide sequence ID" value="NZ_CP036422.1"/>
</dbReference>
<protein>
    <recommendedName>
        <fullName evidence="12">Methylenetetrahydrofolate reductase</fullName>
        <ecNumber evidence="12">1.5.1.54</ecNumber>
    </recommendedName>
</protein>
<dbReference type="OrthoDB" id="9812555at2"/>
<organism evidence="13 14">
    <name type="scientific">Halioglobus maricola</name>
    <dbReference type="NCBI Taxonomy" id="2601894"/>
    <lineage>
        <taxon>Bacteria</taxon>
        <taxon>Pseudomonadati</taxon>
        <taxon>Pseudomonadota</taxon>
        <taxon>Gammaproteobacteria</taxon>
        <taxon>Cellvibrionales</taxon>
        <taxon>Halieaceae</taxon>
        <taxon>Halioglobus</taxon>
    </lineage>
</organism>
<evidence type="ECO:0000313" key="14">
    <source>
        <dbReference type="Proteomes" id="UP000326287"/>
    </source>
</evidence>
<dbReference type="GO" id="GO:0005829">
    <property type="term" value="C:cytosol"/>
    <property type="evidence" value="ECO:0007669"/>
    <property type="project" value="InterPro"/>
</dbReference>
<dbReference type="GO" id="GO:0035999">
    <property type="term" value="P:tetrahydrofolate interconversion"/>
    <property type="evidence" value="ECO:0007669"/>
    <property type="project" value="UniProtKB-UniPathway"/>
</dbReference>